<evidence type="ECO:0000313" key="1">
    <source>
        <dbReference type="EMBL" id="GIY65702.1"/>
    </source>
</evidence>
<dbReference type="AlphaFoldDB" id="A0AAV4V662"/>
<accession>A0AAV4V662</accession>
<protein>
    <submittedName>
        <fullName evidence="1">Uncharacterized protein</fullName>
    </submittedName>
</protein>
<gene>
    <name evidence="1" type="ORF">CEXT_161281</name>
</gene>
<comment type="caution">
    <text evidence="1">The sequence shown here is derived from an EMBL/GenBank/DDBJ whole genome shotgun (WGS) entry which is preliminary data.</text>
</comment>
<dbReference type="EMBL" id="BPLR01014020">
    <property type="protein sequence ID" value="GIY65702.1"/>
    <property type="molecule type" value="Genomic_DNA"/>
</dbReference>
<organism evidence="1 2">
    <name type="scientific">Caerostris extrusa</name>
    <name type="common">Bark spider</name>
    <name type="synonym">Caerostris bankana</name>
    <dbReference type="NCBI Taxonomy" id="172846"/>
    <lineage>
        <taxon>Eukaryota</taxon>
        <taxon>Metazoa</taxon>
        <taxon>Ecdysozoa</taxon>
        <taxon>Arthropoda</taxon>
        <taxon>Chelicerata</taxon>
        <taxon>Arachnida</taxon>
        <taxon>Araneae</taxon>
        <taxon>Araneomorphae</taxon>
        <taxon>Entelegynae</taxon>
        <taxon>Araneoidea</taxon>
        <taxon>Araneidae</taxon>
        <taxon>Caerostris</taxon>
    </lineage>
</organism>
<keyword evidence="2" id="KW-1185">Reference proteome</keyword>
<reference evidence="1 2" key="1">
    <citation type="submission" date="2021-06" db="EMBL/GenBank/DDBJ databases">
        <title>Caerostris extrusa draft genome.</title>
        <authorList>
            <person name="Kono N."/>
            <person name="Arakawa K."/>
        </authorList>
    </citation>
    <scope>NUCLEOTIDE SEQUENCE [LARGE SCALE GENOMIC DNA]</scope>
</reference>
<evidence type="ECO:0000313" key="2">
    <source>
        <dbReference type="Proteomes" id="UP001054945"/>
    </source>
</evidence>
<dbReference type="Proteomes" id="UP001054945">
    <property type="component" value="Unassembled WGS sequence"/>
</dbReference>
<sequence>MMGYTRSKPVPISPECIASKMNAVFIKPAPFLEYQIFQRWPPSLRRLSLTRLHMLNISDETKQEWGTPKYSSKTKGNLQTFKFLIQHGFTMRYAGYF</sequence>
<proteinExistence type="predicted"/>
<name>A0AAV4V662_CAEEX</name>